<evidence type="ECO:0000313" key="2">
    <source>
        <dbReference type="EMBL" id="CAB4172425.1"/>
    </source>
</evidence>
<protein>
    <submittedName>
        <fullName evidence="2">Uncharacterized protein</fullName>
    </submittedName>
</protein>
<sequence>MKTLTGLMFEYPLIPMPVLRNAHRFLTEVRDAADLVALAKAHRNTASLYDGSASPAQARQFRALADELSARAAQLVESEHV</sequence>
<dbReference type="EMBL" id="LR796786">
    <property type="protein sequence ID" value="CAB4166616.1"/>
    <property type="molecule type" value="Genomic_DNA"/>
</dbReference>
<evidence type="ECO:0000313" key="1">
    <source>
        <dbReference type="EMBL" id="CAB4166616.1"/>
    </source>
</evidence>
<name>A0A6J5PT54_9CAUD</name>
<dbReference type="EMBL" id="LR796882">
    <property type="protein sequence ID" value="CAB4172425.1"/>
    <property type="molecule type" value="Genomic_DNA"/>
</dbReference>
<reference evidence="2" key="1">
    <citation type="submission" date="2020-05" db="EMBL/GenBank/DDBJ databases">
        <authorList>
            <person name="Chiriac C."/>
            <person name="Salcher M."/>
            <person name="Ghai R."/>
            <person name="Kavagutti S V."/>
        </authorList>
    </citation>
    <scope>NUCLEOTIDE SEQUENCE</scope>
</reference>
<gene>
    <name evidence="1" type="ORF">UFOVP843_40</name>
    <name evidence="2" type="ORF">UFOVP936_12</name>
</gene>
<organism evidence="2">
    <name type="scientific">uncultured Caudovirales phage</name>
    <dbReference type="NCBI Taxonomy" id="2100421"/>
    <lineage>
        <taxon>Viruses</taxon>
        <taxon>Duplodnaviria</taxon>
        <taxon>Heunggongvirae</taxon>
        <taxon>Uroviricota</taxon>
        <taxon>Caudoviricetes</taxon>
        <taxon>Peduoviridae</taxon>
        <taxon>Maltschvirus</taxon>
        <taxon>Maltschvirus maltsch</taxon>
    </lineage>
</organism>
<accession>A0A6J5PT54</accession>
<proteinExistence type="predicted"/>